<evidence type="ECO:0000313" key="1">
    <source>
        <dbReference type="EMBL" id="JAR87844.1"/>
    </source>
</evidence>
<dbReference type="EMBL" id="GEGO01007560">
    <property type="protein sequence ID" value="JAR87844.1"/>
    <property type="molecule type" value="Transcribed_RNA"/>
</dbReference>
<name>A0A147BAR5_IXORI</name>
<protein>
    <submittedName>
        <fullName evidence="1">Uncharacterized protein</fullName>
    </submittedName>
</protein>
<feature type="non-terminal residue" evidence="1">
    <location>
        <position position="1"/>
    </location>
</feature>
<accession>A0A147BAR5</accession>
<proteinExistence type="predicted"/>
<dbReference type="AlphaFoldDB" id="A0A147BAR5"/>
<reference evidence="1" key="1">
    <citation type="journal article" date="2018" name="PLoS Negl. Trop. Dis.">
        <title>Sialome diversity of ticks revealed by RNAseq of single tick salivary glands.</title>
        <authorList>
            <person name="Perner J."/>
            <person name="Kropackova S."/>
            <person name="Kopacek P."/>
            <person name="Ribeiro J.M."/>
        </authorList>
    </citation>
    <scope>NUCLEOTIDE SEQUENCE</scope>
    <source>
        <strain evidence="1">Siblings of single egg batch collected in Ceske Budejovice</strain>
        <tissue evidence="1">Salivary glands</tissue>
    </source>
</reference>
<organism evidence="1">
    <name type="scientific">Ixodes ricinus</name>
    <name type="common">Common tick</name>
    <name type="synonym">Acarus ricinus</name>
    <dbReference type="NCBI Taxonomy" id="34613"/>
    <lineage>
        <taxon>Eukaryota</taxon>
        <taxon>Metazoa</taxon>
        <taxon>Ecdysozoa</taxon>
        <taxon>Arthropoda</taxon>
        <taxon>Chelicerata</taxon>
        <taxon>Arachnida</taxon>
        <taxon>Acari</taxon>
        <taxon>Parasitiformes</taxon>
        <taxon>Ixodida</taxon>
        <taxon>Ixodoidea</taxon>
        <taxon>Ixodidae</taxon>
        <taxon>Ixodinae</taxon>
        <taxon>Ixodes</taxon>
    </lineage>
</organism>
<sequence>THNVTLNVTARRTKVSSMCASAATASHAKGHSRLLNASHCQMQAPPLVVLRVFFRAPSIPLSSHTERVERHGKPVPQKATASRLSKSHLVAPHATKAKRTLSASCDAHSIPTYTYLTLCTRARKSVPSRAFAQAICTFPKNGLRPPPCC</sequence>